<dbReference type="AlphaFoldDB" id="A0A1X7HPZ3"/>
<dbReference type="STRING" id="286727.SAMN02982917_0024"/>
<sequence>MTETTNVTRLPVHPRPRMIRHHSAAERVRGAAADIRDCIAESAVDLDGLREIARRLDSVAGQLEGR</sequence>
<reference evidence="1 2" key="1">
    <citation type="submission" date="2017-04" db="EMBL/GenBank/DDBJ databases">
        <authorList>
            <person name="Afonso C.L."/>
            <person name="Miller P.J."/>
            <person name="Scott M.A."/>
            <person name="Spackman E."/>
            <person name="Goraichik I."/>
            <person name="Dimitrov K.M."/>
            <person name="Suarez D.L."/>
            <person name="Swayne D.E."/>
        </authorList>
    </citation>
    <scope>NUCLEOTIDE SEQUENCE [LARGE SCALE GENOMIC DNA]</scope>
    <source>
        <strain evidence="1 2">A2P</strain>
    </source>
</reference>
<organism evidence="1 2">
    <name type="scientific">Azospirillum oryzae</name>
    <dbReference type="NCBI Taxonomy" id="286727"/>
    <lineage>
        <taxon>Bacteria</taxon>
        <taxon>Pseudomonadati</taxon>
        <taxon>Pseudomonadota</taxon>
        <taxon>Alphaproteobacteria</taxon>
        <taxon>Rhodospirillales</taxon>
        <taxon>Azospirillaceae</taxon>
        <taxon>Azospirillum</taxon>
    </lineage>
</organism>
<dbReference type="Proteomes" id="UP000192936">
    <property type="component" value="Unassembled WGS sequence"/>
</dbReference>
<name>A0A1X7HPZ3_9PROT</name>
<evidence type="ECO:0000313" key="1">
    <source>
        <dbReference type="EMBL" id="SMF90876.1"/>
    </source>
</evidence>
<protein>
    <submittedName>
        <fullName evidence="1">Uncharacterized protein</fullName>
    </submittedName>
</protein>
<dbReference type="RefSeq" id="WP_085091857.1">
    <property type="nucleotide sequence ID" value="NZ_FXAK01000010.1"/>
</dbReference>
<dbReference type="EMBL" id="FXAK01000010">
    <property type="protein sequence ID" value="SMF90876.1"/>
    <property type="molecule type" value="Genomic_DNA"/>
</dbReference>
<evidence type="ECO:0000313" key="2">
    <source>
        <dbReference type="Proteomes" id="UP000192936"/>
    </source>
</evidence>
<gene>
    <name evidence="1" type="ORF">SAMN02982917_0024</name>
</gene>
<accession>A0A1X7HPZ3</accession>
<proteinExistence type="predicted"/>